<name>A0ACB9PCS5_BAUVA</name>
<gene>
    <name evidence="1" type="ORF">L6164_007471</name>
</gene>
<evidence type="ECO:0000313" key="2">
    <source>
        <dbReference type="Proteomes" id="UP000828941"/>
    </source>
</evidence>
<sequence>MRLLIQALLLLLSTVSVAVASISPGSTLYASKANQSWSSPNDTFSLRFVPVQPPTSPPSFIATVVHSGGVPTVWSAGNGASVDSGGTFQFLSSGILRLSNGSGATVWDSGTSNLGVSSASLEDSGNLVLSNGTGTVWSSFDHPTDTIVAFQNFNTGMVLQSGLYSFTLLRSGNLTLRWNDSVTYWDQGLNSSMIANLTFPVLRLQPTGLLSIYDPKLTSPVAVAYSSDYTEGGDLLRILKLDNDGNLRIYSSSRGSGTAAVRWAAVEDQCEVFGYCGTNGICSYNDSNPICRCPSQNFEMIDPIDSRKGCRRKVKLEDCPGRLTMLQVNHAKFLTYPPIFLINPEVYFIGISACRGNCLAADSCFASTSLSDGTGLCYIKTDAFISGYQNTALPSTSYVKVCGPGIPNLSPPSEEDEEGKNWSVRAWVVAIVVLGTVSGLIAFEGILWFWCCRNNATFGRLSAQYALLEYASCAPVQFSYKELRQSTKGFKEKLGAGGFGAVYRGILSNRTVVAVKQLEGIEQDGSAGGTGTGMYLSGNASVISTVAVSSSSSFQTIGVSPQFRKGD</sequence>
<keyword evidence="2" id="KW-1185">Reference proteome</keyword>
<protein>
    <submittedName>
        <fullName evidence="1">Uncharacterized protein</fullName>
    </submittedName>
</protein>
<proteinExistence type="predicted"/>
<accession>A0ACB9PCS5</accession>
<dbReference type="EMBL" id="CM039429">
    <property type="protein sequence ID" value="KAI4346587.1"/>
    <property type="molecule type" value="Genomic_DNA"/>
</dbReference>
<evidence type="ECO:0000313" key="1">
    <source>
        <dbReference type="EMBL" id="KAI4346587.1"/>
    </source>
</evidence>
<organism evidence="1 2">
    <name type="scientific">Bauhinia variegata</name>
    <name type="common">Purple orchid tree</name>
    <name type="synonym">Phanera variegata</name>
    <dbReference type="NCBI Taxonomy" id="167791"/>
    <lineage>
        <taxon>Eukaryota</taxon>
        <taxon>Viridiplantae</taxon>
        <taxon>Streptophyta</taxon>
        <taxon>Embryophyta</taxon>
        <taxon>Tracheophyta</taxon>
        <taxon>Spermatophyta</taxon>
        <taxon>Magnoliopsida</taxon>
        <taxon>eudicotyledons</taxon>
        <taxon>Gunneridae</taxon>
        <taxon>Pentapetalae</taxon>
        <taxon>rosids</taxon>
        <taxon>fabids</taxon>
        <taxon>Fabales</taxon>
        <taxon>Fabaceae</taxon>
        <taxon>Cercidoideae</taxon>
        <taxon>Cercideae</taxon>
        <taxon>Bauhiniinae</taxon>
        <taxon>Bauhinia</taxon>
    </lineage>
</organism>
<reference evidence="1 2" key="1">
    <citation type="journal article" date="2022" name="DNA Res.">
        <title>Chromosomal-level genome assembly of the orchid tree Bauhinia variegata (Leguminosae; Cercidoideae) supports the allotetraploid origin hypothesis of Bauhinia.</title>
        <authorList>
            <person name="Zhong Y."/>
            <person name="Chen Y."/>
            <person name="Zheng D."/>
            <person name="Pang J."/>
            <person name="Liu Y."/>
            <person name="Luo S."/>
            <person name="Meng S."/>
            <person name="Qian L."/>
            <person name="Wei D."/>
            <person name="Dai S."/>
            <person name="Zhou R."/>
        </authorList>
    </citation>
    <scope>NUCLEOTIDE SEQUENCE [LARGE SCALE GENOMIC DNA]</scope>
    <source>
        <strain evidence="1">BV-YZ2020</strain>
    </source>
</reference>
<comment type="caution">
    <text evidence="1">The sequence shown here is derived from an EMBL/GenBank/DDBJ whole genome shotgun (WGS) entry which is preliminary data.</text>
</comment>
<dbReference type="Proteomes" id="UP000828941">
    <property type="component" value="Chromosome 4"/>
</dbReference>